<accession>A0A4C1SKW1</accession>
<name>A0A4C1SKW1_EUMVA</name>
<dbReference type="EMBL" id="BGZK01007168">
    <property type="protein sequence ID" value="GBP02635.1"/>
    <property type="molecule type" value="Genomic_DNA"/>
</dbReference>
<gene>
    <name evidence="1" type="ORF">EVAR_101382_1</name>
</gene>
<proteinExistence type="predicted"/>
<keyword evidence="2" id="KW-1185">Reference proteome</keyword>
<evidence type="ECO:0000313" key="1">
    <source>
        <dbReference type="EMBL" id="GBP02635.1"/>
    </source>
</evidence>
<reference evidence="1 2" key="1">
    <citation type="journal article" date="2019" name="Commun. Biol.">
        <title>The bagworm genome reveals a unique fibroin gene that provides high tensile strength.</title>
        <authorList>
            <person name="Kono N."/>
            <person name="Nakamura H."/>
            <person name="Ohtoshi R."/>
            <person name="Tomita M."/>
            <person name="Numata K."/>
            <person name="Arakawa K."/>
        </authorList>
    </citation>
    <scope>NUCLEOTIDE SEQUENCE [LARGE SCALE GENOMIC DNA]</scope>
</reference>
<dbReference type="AlphaFoldDB" id="A0A4C1SKW1"/>
<evidence type="ECO:0000313" key="2">
    <source>
        <dbReference type="Proteomes" id="UP000299102"/>
    </source>
</evidence>
<sequence length="106" mass="11934">MNRQLVENILTVIKTSTDKSVIVKGLVKLRTDVVKDKDGIILFREAGGVTPVVKFLVSHMSKCRGGLRRGKLLNDAHAPLKVGLKRNQHREKYFEEVARNLEGVQK</sequence>
<dbReference type="OrthoDB" id="6086604at2759"/>
<dbReference type="Proteomes" id="UP000299102">
    <property type="component" value="Unassembled WGS sequence"/>
</dbReference>
<organism evidence="1 2">
    <name type="scientific">Eumeta variegata</name>
    <name type="common">Bagworm moth</name>
    <name type="synonym">Eumeta japonica</name>
    <dbReference type="NCBI Taxonomy" id="151549"/>
    <lineage>
        <taxon>Eukaryota</taxon>
        <taxon>Metazoa</taxon>
        <taxon>Ecdysozoa</taxon>
        <taxon>Arthropoda</taxon>
        <taxon>Hexapoda</taxon>
        <taxon>Insecta</taxon>
        <taxon>Pterygota</taxon>
        <taxon>Neoptera</taxon>
        <taxon>Endopterygota</taxon>
        <taxon>Lepidoptera</taxon>
        <taxon>Glossata</taxon>
        <taxon>Ditrysia</taxon>
        <taxon>Tineoidea</taxon>
        <taxon>Psychidae</taxon>
        <taxon>Oiketicinae</taxon>
        <taxon>Eumeta</taxon>
    </lineage>
</organism>
<comment type="caution">
    <text evidence="1">The sequence shown here is derived from an EMBL/GenBank/DDBJ whole genome shotgun (WGS) entry which is preliminary data.</text>
</comment>
<protein>
    <submittedName>
        <fullName evidence="1">Uncharacterized protein</fullName>
    </submittedName>
</protein>